<dbReference type="InterPro" id="IPR044859">
    <property type="entry name" value="Allene_oxi_cyc_Dirigent"/>
</dbReference>
<accession>A0A4S8IFC6</accession>
<dbReference type="EMBL" id="PYDT01000010">
    <property type="protein sequence ID" value="THU46948.1"/>
    <property type="molecule type" value="Genomic_DNA"/>
</dbReference>
<dbReference type="GO" id="GO:0009699">
    <property type="term" value="P:phenylpropanoid biosynthetic process"/>
    <property type="evidence" value="ECO:0007669"/>
    <property type="project" value="UniProtKB-ARBA"/>
</dbReference>
<keyword evidence="3 4" id="KW-0964">Secreted</keyword>
<evidence type="ECO:0000256" key="2">
    <source>
        <dbReference type="ARBA" id="ARBA00011738"/>
    </source>
</evidence>
<feature type="chain" id="PRO_5021007948" description="Dirigent protein" evidence="4">
    <location>
        <begin position="23"/>
        <end position="184"/>
    </location>
</feature>
<dbReference type="PANTHER" id="PTHR21495">
    <property type="entry name" value="NUCLEOPORIN-RELATED"/>
    <property type="match status" value="1"/>
</dbReference>
<dbReference type="Gene3D" id="2.40.480.10">
    <property type="entry name" value="Allene oxide cyclase-like"/>
    <property type="match status" value="1"/>
</dbReference>
<dbReference type="AlphaFoldDB" id="A0A4S8IFC6"/>
<gene>
    <name evidence="5" type="ORF">C4D60_Mb09t10330</name>
</gene>
<protein>
    <recommendedName>
        <fullName evidence="4">Dirigent protein</fullName>
    </recommendedName>
</protein>
<keyword evidence="4" id="KW-0732">Signal</keyword>
<comment type="subunit">
    <text evidence="2 4">Homodimer.</text>
</comment>
<sequence length="184" mass="19725">MAYSSSFMLPLLLLLLLSLSLCATIATATGHEHTAPKEKMTHLHFYFHEMYSGPNATGLVVAVPPGKNSSIDTFGALIVIDDMLREGPERSSKLIGRAQGLSAQASLDGTALLTAINFVFTEGEYNGSTVAILGRAVPSAPAIERTIVGGSGRFRMARGYTVSKVISWGGGYFLMEFDAYIIHH</sequence>
<organism evidence="5 6">
    <name type="scientific">Musa balbisiana</name>
    <name type="common">Banana</name>
    <dbReference type="NCBI Taxonomy" id="52838"/>
    <lineage>
        <taxon>Eukaryota</taxon>
        <taxon>Viridiplantae</taxon>
        <taxon>Streptophyta</taxon>
        <taxon>Embryophyta</taxon>
        <taxon>Tracheophyta</taxon>
        <taxon>Spermatophyta</taxon>
        <taxon>Magnoliopsida</taxon>
        <taxon>Liliopsida</taxon>
        <taxon>Zingiberales</taxon>
        <taxon>Musaceae</taxon>
        <taxon>Musa</taxon>
    </lineage>
</organism>
<dbReference type="GO" id="GO:0048046">
    <property type="term" value="C:apoplast"/>
    <property type="evidence" value="ECO:0007669"/>
    <property type="project" value="UniProtKB-SubCell"/>
</dbReference>
<reference evidence="5 6" key="1">
    <citation type="journal article" date="2019" name="Nat. Plants">
        <title>Genome sequencing of Musa balbisiana reveals subgenome evolution and function divergence in polyploid bananas.</title>
        <authorList>
            <person name="Yao X."/>
        </authorList>
    </citation>
    <scope>NUCLEOTIDE SEQUENCE [LARGE SCALE GENOMIC DNA]</scope>
    <source>
        <strain evidence="6">cv. DH-PKW</strain>
        <tissue evidence="5">Leaves</tissue>
    </source>
</reference>
<evidence type="ECO:0000256" key="3">
    <source>
        <dbReference type="ARBA" id="ARBA00022525"/>
    </source>
</evidence>
<dbReference type="Pfam" id="PF03018">
    <property type="entry name" value="Dirigent"/>
    <property type="match status" value="1"/>
</dbReference>
<dbReference type="Proteomes" id="UP000317650">
    <property type="component" value="Chromosome 9"/>
</dbReference>
<comment type="similarity">
    <text evidence="1 4">Belongs to the plant dirigent protein family.</text>
</comment>
<comment type="subcellular location">
    <subcellularLocation>
        <location evidence="4">Secreted</location>
        <location evidence="4">Extracellular space</location>
        <location evidence="4">Apoplast</location>
    </subcellularLocation>
</comment>
<evidence type="ECO:0000313" key="5">
    <source>
        <dbReference type="EMBL" id="THU46948.1"/>
    </source>
</evidence>
<comment type="function">
    <text evidence="4">Dirigent proteins impart stereoselectivity on the phenoxy radical-coupling reaction, yielding optically active lignans from two molecules of coniferyl alcohol in the biosynthesis of lignans, flavonolignans, and alkaloids and thus plays a central role in plant secondary metabolism.</text>
</comment>
<evidence type="ECO:0000313" key="6">
    <source>
        <dbReference type="Proteomes" id="UP000317650"/>
    </source>
</evidence>
<comment type="caution">
    <text evidence="5">The sequence shown here is derived from an EMBL/GenBank/DDBJ whole genome shotgun (WGS) entry which is preliminary data.</text>
</comment>
<dbReference type="InterPro" id="IPR004265">
    <property type="entry name" value="Dirigent"/>
</dbReference>
<proteinExistence type="inferred from homology"/>
<evidence type="ECO:0000256" key="1">
    <source>
        <dbReference type="ARBA" id="ARBA00010746"/>
    </source>
</evidence>
<feature type="signal peptide" evidence="4">
    <location>
        <begin position="1"/>
        <end position="22"/>
    </location>
</feature>
<keyword evidence="4" id="KW-0052">Apoplast</keyword>
<keyword evidence="6" id="KW-1185">Reference proteome</keyword>
<evidence type="ECO:0000256" key="4">
    <source>
        <dbReference type="RuleBase" id="RU363099"/>
    </source>
</evidence>
<name>A0A4S8IFC6_MUSBA</name>